<evidence type="ECO:0000313" key="8">
    <source>
        <dbReference type="Proteomes" id="UP000216024"/>
    </source>
</evidence>
<evidence type="ECO:0000256" key="2">
    <source>
        <dbReference type="ARBA" id="ARBA00009190"/>
    </source>
</evidence>
<dbReference type="PANTHER" id="PTHR12608:SF1">
    <property type="entry name" value="TRANSMEMBRANE PROTEIN 165"/>
    <property type="match status" value="1"/>
</dbReference>
<comment type="subcellular location">
    <subcellularLocation>
        <location evidence="1 6">Membrane</location>
        <topology evidence="1 6">Multi-pass membrane protein</topology>
    </subcellularLocation>
</comment>
<accession>A0A267MIG7</accession>
<gene>
    <name evidence="7" type="ORF">CCE28_13745</name>
</gene>
<protein>
    <recommendedName>
        <fullName evidence="6">GDT1 family protein</fullName>
    </recommendedName>
</protein>
<keyword evidence="3 6" id="KW-0812">Transmembrane</keyword>
<evidence type="ECO:0000256" key="5">
    <source>
        <dbReference type="ARBA" id="ARBA00023136"/>
    </source>
</evidence>
<name>A0A267MIG7_9FIRM</name>
<dbReference type="Proteomes" id="UP000216024">
    <property type="component" value="Unassembled WGS sequence"/>
</dbReference>
<proteinExistence type="inferred from homology"/>
<comment type="similarity">
    <text evidence="2 6">Belongs to the GDT1 family.</text>
</comment>
<dbReference type="OrthoDB" id="9801356at2"/>
<organism evidence="7 8">
    <name type="scientific">Anaeromicrobium sediminis</name>
    <dbReference type="NCBI Taxonomy" id="1478221"/>
    <lineage>
        <taxon>Bacteria</taxon>
        <taxon>Bacillati</taxon>
        <taxon>Bacillota</taxon>
        <taxon>Clostridia</taxon>
        <taxon>Peptostreptococcales</taxon>
        <taxon>Thermotaleaceae</taxon>
        <taxon>Anaeromicrobium</taxon>
    </lineage>
</organism>
<dbReference type="Pfam" id="PF01169">
    <property type="entry name" value="GDT1"/>
    <property type="match status" value="2"/>
</dbReference>
<dbReference type="PANTHER" id="PTHR12608">
    <property type="entry name" value="TRANSMEMBRANE PROTEIN HTP-1 RELATED"/>
    <property type="match status" value="1"/>
</dbReference>
<dbReference type="EMBL" id="NIBG01000012">
    <property type="protein sequence ID" value="PAB58728.1"/>
    <property type="molecule type" value="Genomic_DNA"/>
</dbReference>
<evidence type="ECO:0000256" key="4">
    <source>
        <dbReference type="ARBA" id="ARBA00022989"/>
    </source>
</evidence>
<evidence type="ECO:0000256" key="1">
    <source>
        <dbReference type="ARBA" id="ARBA00004141"/>
    </source>
</evidence>
<comment type="caution">
    <text evidence="7">The sequence shown here is derived from an EMBL/GenBank/DDBJ whole genome shotgun (WGS) entry which is preliminary data.</text>
</comment>
<sequence>MLISFLKSLSLIFISELGDKTQVLAMIFATRYRTSQVLLGVSIGCMLNHGLAVALGSFLSNFISNEFLQIIGGMIFILFGLWSLNLDDEEDDDFKEMSPILTVALAFFIGELGDKTQLTAITLGATLKYPLFILLGTVSGMVLTSGMGIFVGSIIGNKISGIQIKFCSAFVFILIGITKLYFNIPITYKNPYILTIFFVSLLGLIYMKVKPILNNNSKVQFDEVAATLYDQAHFIKEYAQEVCINHKSCDKCRELSCILGYIQRVIEDEIHDTHLDFSLSEPEYLKESIDEKFLIRLLALILSYSYDKGSISNDLDKARNILEFHLFKESFNLPDEINSYIIMAKSKNMEIACKLEKEVKNPS</sequence>
<reference evidence="7 8" key="1">
    <citation type="submission" date="2017-06" db="EMBL/GenBank/DDBJ databases">
        <title>Draft genome sequence of anaerobic fermentative bacterium Anaeromicrobium sediminis DY2726D isolated from West Pacific Ocean sediments.</title>
        <authorList>
            <person name="Zeng X."/>
        </authorList>
    </citation>
    <scope>NUCLEOTIDE SEQUENCE [LARGE SCALE GENOMIC DNA]</scope>
    <source>
        <strain evidence="7 8">DY2726D</strain>
    </source>
</reference>
<feature type="transmembrane region" description="Helical" evidence="6">
    <location>
        <begin position="35"/>
        <end position="55"/>
    </location>
</feature>
<dbReference type="RefSeq" id="WP_095134308.1">
    <property type="nucleotide sequence ID" value="NZ_NIBG01000012.1"/>
</dbReference>
<feature type="transmembrane region" description="Helical" evidence="6">
    <location>
        <begin position="131"/>
        <end position="154"/>
    </location>
</feature>
<evidence type="ECO:0000256" key="6">
    <source>
        <dbReference type="RuleBase" id="RU365102"/>
    </source>
</evidence>
<keyword evidence="5 6" id="KW-0472">Membrane</keyword>
<feature type="transmembrane region" description="Helical" evidence="6">
    <location>
        <begin position="192"/>
        <end position="209"/>
    </location>
</feature>
<evidence type="ECO:0000313" key="7">
    <source>
        <dbReference type="EMBL" id="PAB58728.1"/>
    </source>
</evidence>
<evidence type="ECO:0000256" key="3">
    <source>
        <dbReference type="ARBA" id="ARBA00022692"/>
    </source>
</evidence>
<keyword evidence="8" id="KW-1185">Reference proteome</keyword>
<dbReference type="AlphaFoldDB" id="A0A267MIG7"/>
<feature type="transmembrane region" description="Helical" evidence="6">
    <location>
        <begin position="166"/>
        <end position="186"/>
    </location>
</feature>
<dbReference type="GO" id="GO:0046873">
    <property type="term" value="F:metal ion transmembrane transporter activity"/>
    <property type="evidence" value="ECO:0007669"/>
    <property type="project" value="InterPro"/>
</dbReference>
<feature type="transmembrane region" description="Helical" evidence="6">
    <location>
        <begin position="67"/>
        <end position="84"/>
    </location>
</feature>
<dbReference type="GO" id="GO:0016020">
    <property type="term" value="C:membrane"/>
    <property type="evidence" value="ECO:0007669"/>
    <property type="project" value="UniProtKB-SubCell"/>
</dbReference>
<dbReference type="InterPro" id="IPR001727">
    <property type="entry name" value="GDT1-like"/>
</dbReference>
<keyword evidence="4 6" id="KW-1133">Transmembrane helix</keyword>